<evidence type="ECO:0000256" key="5">
    <source>
        <dbReference type="ARBA" id="ARBA00023136"/>
    </source>
</evidence>
<evidence type="ECO:0000256" key="1">
    <source>
        <dbReference type="ARBA" id="ARBA00004651"/>
    </source>
</evidence>
<dbReference type="PANTHER" id="PTHR37693:SF1">
    <property type="entry name" value="INTEGRAL MEMBRANE PROTEIN"/>
    <property type="match status" value="1"/>
</dbReference>
<evidence type="ECO:0000313" key="7">
    <source>
        <dbReference type="EMBL" id="QJR80159.1"/>
    </source>
</evidence>
<keyword evidence="8" id="KW-1185">Reference proteome</keyword>
<dbReference type="EMBL" id="CP052766">
    <property type="protein sequence ID" value="QJR80159.1"/>
    <property type="molecule type" value="Genomic_DNA"/>
</dbReference>
<name>A0A6M4MAY9_9ALTE</name>
<organism evidence="7 8">
    <name type="scientific">Alteromonas pelagimontana</name>
    <dbReference type="NCBI Taxonomy" id="1858656"/>
    <lineage>
        <taxon>Bacteria</taxon>
        <taxon>Pseudomonadati</taxon>
        <taxon>Pseudomonadota</taxon>
        <taxon>Gammaproteobacteria</taxon>
        <taxon>Alteromonadales</taxon>
        <taxon>Alteromonadaceae</taxon>
        <taxon>Alteromonas/Salinimonas group</taxon>
        <taxon>Alteromonas</taxon>
    </lineage>
</organism>
<gene>
    <name evidence="7" type="ORF">CA267_004895</name>
</gene>
<protein>
    <submittedName>
        <fullName evidence="7">Flippase-like domain-containing protein</fullName>
    </submittedName>
</protein>
<evidence type="ECO:0000256" key="3">
    <source>
        <dbReference type="ARBA" id="ARBA00022692"/>
    </source>
</evidence>
<proteinExistence type="predicted"/>
<evidence type="ECO:0000313" key="8">
    <source>
        <dbReference type="Proteomes" id="UP000219285"/>
    </source>
</evidence>
<reference evidence="8" key="1">
    <citation type="submission" date="2014-12" db="EMBL/GenBank/DDBJ databases">
        <title>Complete genome sequence of a multi-drug resistant Klebsiella pneumoniae.</title>
        <authorList>
            <person name="Hua X."/>
            <person name="Chen Q."/>
            <person name="Li X."/>
            <person name="Feng Y."/>
            <person name="Ruan Z."/>
            <person name="Yu Y."/>
        </authorList>
    </citation>
    <scope>NUCLEOTIDE SEQUENCE [LARGE SCALE GENOMIC DNA]</scope>
    <source>
        <strain evidence="8">5.12</strain>
    </source>
</reference>
<keyword evidence="2" id="KW-1003">Cell membrane</keyword>
<feature type="transmembrane region" description="Helical" evidence="6">
    <location>
        <begin position="246"/>
        <end position="269"/>
    </location>
</feature>
<dbReference type="OrthoDB" id="9810654at2"/>
<accession>A0A6M4MAY9</accession>
<keyword evidence="4 6" id="KW-1133">Transmembrane helix</keyword>
<feature type="transmembrane region" description="Helical" evidence="6">
    <location>
        <begin position="59"/>
        <end position="79"/>
    </location>
</feature>
<dbReference type="KEGG" id="apel:CA267_004895"/>
<feature type="transmembrane region" description="Helical" evidence="6">
    <location>
        <begin position="330"/>
        <end position="348"/>
    </location>
</feature>
<evidence type="ECO:0000256" key="2">
    <source>
        <dbReference type="ARBA" id="ARBA00022475"/>
    </source>
</evidence>
<comment type="subcellular location">
    <subcellularLocation>
        <location evidence="1">Cell membrane</location>
        <topology evidence="1">Multi-pass membrane protein</topology>
    </subcellularLocation>
</comment>
<sequence length="355" mass="40089">MHTKRSLSSASTQFQFSRVKLFLFVLLFISLSALVPWTIQRELEGQFSQLWDKLATASFILPALALLFIYYLSDALRLWFALRAVGRKQAFLSMIPMIFINLLFSNVTPMATGGGVAQVWFLHKQGVQVGAAVAATTLRTLMASMMIFIPAPLVLFSIKGLSDSSLSSRWGTSLAIFALLYALFFIILLWRPRWLASAVDKGLALICMTGMLSQSRRHRWRLRFLRELVRFTHYFRIFFKGKPVNSLFAVISTMVFLLSLFSFPALILWTLGYSFNYFTVLMYMLVNTFVMYFAPTPGAAGVAEGVFALLFATVVDSVDLFVLVVGWRFLTVHLGMLIGVPVSLYAIFHQEQKLG</sequence>
<feature type="transmembrane region" description="Helical" evidence="6">
    <location>
        <begin position="21"/>
        <end position="39"/>
    </location>
</feature>
<dbReference type="PANTHER" id="PTHR37693">
    <property type="entry name" value="PHOSPHATIDYLGLYCEROL LYSYLTRANSFERASE"/>
    <property type="match status" value="1"/>
</dbReference>
<dbReference type="Pfam" id="PF03706">
    <property type="entry name" value="LPG_synthase_TM"/>
    <property type="match status" value="1"/>
</dbReference>
<feature type="transmembrane region" description="Helical" evidence="6">
    <location>
        <begin position="170"/>
        <end position="188"/>
    </location>
</feature>
<dbReference type="NCBIfam" id="TIGR00374">
    <property type="entry name" value="flippase-like domain"/>
    <property type="match status" value="1"/>
</dbReference>
<dbReference type="GO" id="GO:0005886">
    <property type="term" value="C:plasma membrane"/>
    <property type="evidence" value="ECO:0007669"/>
    <property type="project" value="UniProtKB-SubCell"/>
</dbReference>
<dbReference type="RefSeq" id="WP_075608529.1">
    <property type="nucleotide sequence ID" value="NZ_CP052766.1"/>
</dbReference>
<dbReference type="AlphaFoldDB" id="A0A6M4MAY9"/>
<evidence type="ECO:0000256" key="6">
    <source>
        <dbReference type="SAM" id="Phobius"/>
    </source>
</evidence>
<keyword evidence="5 6" id="KW-0472">Membrane</keyword>
<feature type="transmembrane region" description="Helical" evidence="6">
    <location>
        <begin position="131"/>
        <end position="158"/>
    </location>
</feature>
<evidence type="ECO:0000256" key="4">
    <source>
        <dbReference type="ARBA" id="ARBA00022989"/>
    </source>
</evidence>
<dbReference type="Proteomes" id="UP000219285">
    <property type="component" value="Chromosome"/>
</dbReference>
<keyword evidence="3 6" id="KW-0812">Transmembrane</keyword>
<reference evidence="7 8" key="2">
    <citation type="submission" date="2020-04" db="EMBL/GenBank/DDBJ databases">
        <title>Complete genome sequence of Alteromonas pelagimontana 5.12T.</title>
        <authorList>
            <person name="Sinha R.K."/>
            <person name="Krishnan K.P."/>
            <person name="Kurian J.P."/>
        </authorList>
    </citation>
    <scope>NUCLEOTIDE SEQUENCE [LARGE SCALE GENOMIC DNA]</scope>
    <source>
        <strain evidence="7 8">5.12</strain>
    </source>
</reference>
<dbReference type="InterPro" id="IPR022791">
    <property type="entry name" value="L-PG_synthase/AglD"/>
</dbReference>